<sequence>MTVWWYLLQRKLSVLSSYAILDKQEKADIGHLLFITTKAFSLEPHKGNPAKDLKFSVMGVYLFLLSVLHRPSRLRLLVLPVRLLNIESH</sequence>
<protein>
    <submittedName>
        <fullName evidence="1">Uncharacterized protein</fullName>
    </submittedName>
</protein>
<dbReference type="Proteomes" id="UP000322530">
    <property type="component" value="Unassembled WGS sequence"/>
</dbReference>
<evidence type="ECO:0000313" key="1">
    <source>
        <dbReference type="EMBL" id="GCF07399.1"/>
    </source>
</evidence>
<accession>A0A5A5T8U0</accession>
<gene>
    <name evidence="1" type="ORF">KDI_09630</name>
</gene>
<dbReference type="EMBL" id="BIXY01000009">
    <property type="protein sequence ID" value="GCF07399.1"/>
    <property type="molecule type" value="Genomic_DNA"/>
</dbReference>
<organism evidence="1 2">
    <name type="scientific">Dictyobacter arantiisoli</name>
    <dbReference type="NCBI Taxonomy" id="2014874"/>
    <lineage>
        <taxon>Bacteria</taxon>
        <taxon>Bacillati</taxon>
        <taxon>Chloroflexota</taxon>
        <taxon>Ktedonobacteria</taxon>
        <taxon>Ktedonobacterales</taxon>
        <taxon>Dictyobacteraceae</taxon>
        <taxon>Dictyobacter</taxon>
    </lineage>
</organism>
<evidence type="ECO:0000313" key="2">
    <source>
        <dbReference type="Proteomes" id="UP000322530"/>
    </source>
</evidence>
<dbReference type="AlphaFoldDB" id="A0A5A5T8U0"/>
<keyword evidence="2" id="KW-1185">Reference proteome</keyword>
<name>A0A5A5T8U0_9CHLR</name>
<comment type="caution">
    <text evidence="1">The sequence shown here is derived from an EMBL/GenBank/DDBJ whole genome shotgun (WGS) entry which is preliminary data.</text>
</comment>
<reference evidence="1 2" key="1">
    <citation type="submission" date="2019-01" db="EMBL/GenBank/DDBJ databases">
        <title>Draft genome sequence of Dictyobacter sp. Uno17.</title>
        <authorList>
            <person name="Wang C.M."/>
            <person name="Zheng Y."/>
            <person name="Sakai Y."/>
            <person name="Abe K."/>
            <person name="Yokota A."/>
            <person name="Yabe S."/>
        </authorList>
    </citation>
    <scope>NUCLEOTIDE SEQUENCE [LARGE SCALE GENOMIC DNA]</scope>
    <source>
        <strain evidence="1 2">Uno17</strain>
    </source>
</reference>
<proteinExistence type="predicted"/>